<dbReference type="Pfam" id="PF02579">
    <property type="entry name" value="Nitro_FeMo-Co"/>
    <property type="match status" value="1"/>
</dbReference>
<name>W6N7T3_CLOTY</name>
<reference evidence="2 3" key="1">
    <citation type="journal article" date="2015" name="Genome Announc.">
        <title>Draft Genome Sequence of Clostridium tyrobutyricum Strain DIVETGP, Isolated from Cow's Milk for Grana Padano Production.</title>
        <authorList>
            <person name="Soggiu A."/>
            <person name="Piras C."/>
            <person name="Gaiarsa S."/>
            <person name="Sassera D."/>
            <person name="Roncada P."/>
            <person name="Bendixen E."/>
            <person name="Brasca M."/>
            <person name="Bonizzi L."/>
        </authorList>
    </citation>
    <scope>NUCLEOTIDE SEQUENCE [LARGE SCALE GENOMIC DNA]</scope>
    <source>
        <strain evidence="2 3">DIVETGP</strain>
    </source>
</reference>
<dbReference type="InterPro" id="IPR036105">
    <property type="entry name" value="DiNase_FeMo-co_biosyn_sf"/>
</dbReference>
<sequence length="117" mass="13613">MSYKIAVASSDGKFVNQHFGQINQLYIYEVEDKNYKFIELRKVNIDNSEDHNKKFFSIVNYILDCKIVLVSQIGQKAVRFLAGNGITAFDIEESIDSAIKKLIKYYSRIDKINRYCN</sequence>
<dbReference type="AlphaFoldDB" id="W6N7T3"/>
<comment type="caution">
    <text evidence="2">The sequence shown here is derived from an EMBL/GenBank/DDBJ whole genome shotgun (WGS) entry which is preliminary data.</text>
</comment>
<evidence type="ECO:0000313" key="2">
    <source>
        <dbReference type="EMBL" id="CDL92813.1"/>
    </source>
</evidence>
<proteinExistence type="predicted"/>
<keyword evidence="3" id="KW-1185">Reference proteome</keyword>
<dbReference type="PANTHER" id="PTHR33937">
    <property type="entry name" value="IRON-MOLYBDENUM PROTEIN-RELATED-RELATED"/>
    <property type="match status" value="1"/>
</dbReference>
<dbReference type="InterPro" id="IPR003731">
    <property type="entry name" value="Di-Nase_FeMo-co_biosynth"/>
</dbReference>
<dbReference type="InterPro" id="IPR051840">
    <property type="entry name" value="NifX/NifY_domain"/>
</dbReference>
<dbReference type="OrthoDB" id="280278at2"/>
<dbReference type="PANTHER" id="PTHR33937:SF1">
    <property type="entry name" value="IRON-MOLIBDENUM COFACTOR PROCESSING PROTEIN"/>
    <property type="match status" value="1"/>
</dbReference>
<dbReference type="GeneID" id="29418419"/>
<dbReference type="Gene3D" id="3.30.420.130">
    <property type="entry name" value="Dinitrogenase iron-molybdenum cofactor biosynthesis domain"/>
    <property type="match status" value="1"/>
</dbReference>
<gene>
    <name evidence="2" type="ORF">CTDIVETGP_2883</name>
</gene>
<dbReference type="EMBL" id="CBXI010000044">
    <property type="protein sequence ID" value="CDL92813.1"/>
    <property type="molecule type" value="Genomic_DNA"/>
</dbReference>
<evidence type="ECO:0000259" key="1">
    <source>
        <dbReference type="Pfam" id="PF02579"/>
    </source>
</evidence>
<accession>W6N7T3</accession>
<feature type="domain" description="Dinitrogenase iron-molybdenum cofactor biosynthesis" evidence="1">
    <location>
        <begin position="11"/>
        <end position="104"/>
    </location>
</feature>
<evidence type="ECO:0000313" key="3">
    <source>
        <dbReference type="Proteomes" id="UP000019482"/>
    </source>
</evidence>
<dbReference type="Proteomes" id="UP000019482">
    <property type="component" value="Unassembled WGS sequence"/>
</dbReference>
<organism evidence="2 3">
    <name type="scientific">Clostridium tyrobutyricum DIVETGP</name>
    <dbReference type="NCBI Taxonomy" id="1408889"/>
    <lineage>
        <taxon>Bacteria</taxon>
        <taxon>Bacillati</taxon>
        <taxon>Bacillota</taxon>
        <taxon>Clostridia</taxon>
        <taxon>Eubacteriales</taxon>
        <taxon>Clostridiaceae</taxon>
        <taxon>Clostridium</taxon>
    </lineage>
</organism>
<protein>
    <submittedName>
        <fullName evidence="2">NifB-domain protein, type 2</fullName>
    </submittedName>
</protein>
<dbReference type="SUPFAM" id="SSF53146">
    <property type="entry name" value="Nitrogenase accessory factor-like"/>
    <property type="match status" value="1"/>
</dbReference>
<dbReference type="RefSeq" id="WP_017894494.1">
    <property type="nucleotide sequence ID" value="NZ_CBXI010000044.1"/>
</dbReference>